<protein>
    <submittedName>
        <fullName evidence="1">Uncharacterized protein</fullName>
    </submittedName>
</protein>
<accession>A0AAF0AQT4</accession>
<name>A0AAF0AQT4_9CAUD</name>
<reference evidence="1" key="1">
    <citation type="submission" date="2022-11" db="EMBL/GenBank/DDBJ databases">
        <authorList>
            <person name="Yang Z.-Q."/>
            <person name="Zhang Y.-S."/>
        </authorList>
    </citation>
    <scope>NUCLEOTIDE SEQUENCE</scope>
</reference>
<evidence type="ECO:0000313" key="1">
    <source>
        <dbReference type="EMBL" id="WBF78447.1"/>
    </source>
</evidence>
<organism evidence="1 2">
    <name type="scientific">Cronobacter phage EspYZU13</name>
    <dbReference type="NCBI Taxonomy" id="3003790"/>
    <lineage>
        <taxon>Viruses</taxon>
        <taxon>Duplodnaviria</taxon>
        <taxon>Heunggongvirae</taxon>
        <taxon>Uroviricota</taxon>
        <taxon>Caudoviricetes</taxon>
        <taxon>Autographivirales</taxon>
        <taxon>Autonotataviridae</taxon>
        <taxon>Melnykvirinae</taxon>
        <taxon>Cronosvirus</taxon>
        <taxon>Cronosvirus EspYZU13</taxon>
    </lineage>
</organism>
<dbReference type="Proteomes" id="UP001211143">
    <property type="component" value="Segment"/>
</dbReference>
<keyword evidence="2" id="KW-1185">Reference proteome</keyword>
<evidence type="ECO:0000313" key="2">
    <source>
        <dbReference type="Proteomes" id="UP001211143"/>
    </source>
</evidence>
<dbReference type="EMBL" id="OP819285">
    <property type="protein sequence ID" value="WBF78447.1"/>
    <property type="molecule type" value="Genomic_DNA"/>
</dbReference>
<proteinExistence type="predicted"/>
<sequence length="135" mass="14592">MSTGTSLVHPDTAKLTPDEQKKGIYEYTPPEVIAYLRGERLSATDLELVTNFYGGTLPNLTAAAAHAEPALAERKTTKPPAMAAPYGRKLVAKRKVQPGGTPLVDITKMMAANLPDDDAWAVLVTLAQRFDLEVE</sequence>